<dbReference type="InterPro" id="IPR027417">
    <property type="entry name" value="P-loop_NTPase"/>
</dbReference>
<dbReference type="RefSeq" id="WP_280629253.1">
    <property type="nucleotide sequence ID" value="NZ_CP123498.1"/>
</dbReference>
<dbReference type="NCBIfam" id="TIGR00368">
    <property type="entry name" value="YifB family Mg chelatase-like AAA ATPase"/>
    <property type="match status" value="1"/>
</dbReference>
<evidence type="ECO:0000259" key="4">
    <source>
        <dbReference type="SMART" id="SM00382"/>
    </source>
</evidence>
<dbReference type="Pfam" id="PF01078">
    <property type="entry name" value="Mg_chelatase"/>
    <property type="match status" value="1"/>
</dbReference>
<dbReference type="InterPro" id="IPR025158">
    <property type="entry name" value="Mg_chelat-rel_C"/>
</dbReference>
<comment type="similarity">
    <text evidence="1">Belongs to the Mg-chelatase subunits D/I family. ComM subfamily.</text>
</comment>
<gene>
    <name evidence="5" type="ORF">QE207_16570</name>
</gene>
<accession>A0AA95GAV6</accession>
<dbReference type="InterPro" id="IPR000523">
    <property type="entry name" value="Mg_chelatse_chII-like_cat_dom"/>
</dbReference>
<evidence type="ECO:0000313" key="5">
    <source>
        <dbReference type="EMBL" id="WGL95247.1"/>
    </source>
</evidence>
<proteinExistence type="inferred from homology"/>
<reference evidence="5" key="1">
    <citation type="submission" date="2023-04" db="EMBL/GenBank/DDBJ databases">
        <title>Genome dynamics across the evolutionary transition to endosymbiosis.</title>
        <authorList>
            <person name="Siozios S."/>
            <person name="Nadal-Jimenez P."/>
            <person name="Azagi T."/>
            <person name="Sprong H."/>
            <person name="Frost C.L."/>
            <person name="Parratt S.R."/>
            <person name="Taylor G."/>
            <person name="Brettell L."/>
            <person name="Lew K.C."/>
            <person name="Croft L."/>
            <person name="King K.C."/>
            <person name="Brockhurst M.A."/>
            <person name="Hypsa V."/>
            <person name="Novakova E."/>
            <person name="Darby A.C."/>
            <person name="Hurst G.D.D."/>
        </authorList>
    </citation>
    <scope>NUCLEOTIDE SEQUENCE</scope>
    <source>
        <strain evidence="5">AIh</strain>
    </source>
</reference>
<dbReference type="InterPro" id="IPR020568">
    <property type="entry name" value="Ribosomal_Su5_D2-typ_SF"/>
</dbReference>
<dbReference type="SUPFAM" id="SSF52540">
    <property type="entry name" value="P-loop containing nucleoside triphosphate hydrolases"/>
    <property type="match status" value="1"/>
</dbReference>
<dbReference type="PANTHER" id="PTHR32039">
    <property type="entry name" value="MAGNESIUM-CHELATASE SUBUNIT CHLI"/>
    <property type="match status" value="1"/>
</dbReference>
<dbReference type="PRINTS" id="PR01657">
    <property type="entry name" value="MCMFAMILY"/>
</dbReference>
<dbReference type="Pfam" id="PF13541">
    <property type="entry name" value="ChlI"/>
    <property type="match status" value="1"/>
</dbReference>
<dbReference type="GO" id="GO:0005524">
    <property type="term" value="F:ATP binding"/>
    <property type="evidence" value="ECO:0007669"/>
    <property type="project" value="UniProtKB-KW"/>
</dbReference>
<feature type="domain" description="AAA+ ATPase" evidence="4">
    <location>
        <begin position="211"/>
        <end position="391"/>
    </location>
</feature>
<dbReference type="PANTHER" id="PTHR32039:SF7">
    <property type="entry name" value="COMPETENCE PROTEIN COMM"/>
    <property type="match status" value="1"/>
</dbReference>
<dbReference type="InterPro" id="IPR003593">
    <property type="entry name" value="AAA+_ATPase"/>
</dbReference>
<protein>
    <submittedName>
        <fullName evidence="5">YifB family Mg chelatase-like AAA ATPase</fullName>
    </submittedName>
</protein>
<dbReference type="SUPFAM" id="SSF54211">
    <property type="entry name" value="Ribosomal protein S5 domain 2-like"/>
    <property type="match status" value="1"/>
</dbReference>
<dbReference type="Proteomes" id="UP001177597">
    <property type="component" value="Chromosome"/>
</dbReference>
<dbReference type="GO" id="GO:0003677">
    <property type="term" value="F:DNA binding"/>
    <property type="evidence" value="ECO:0007669"/>
    <property type="project" value="InterPro"/>
</dbReference>
<dbReference type="Pfam" id="PF13335">
    <property type="entry name" value="Mg_chelatase_C"/>
    <property type="match status" value="1"/>
</dbReference>
<dbReference type="NCBIfam" id="NF007365">
    <property type="entry name" value="PRK09862.1"/>
    <property type="match status" value="1"/>
</dbReference>
<evidence type="ECO:0000313" key="6">
    <source>
        <dbReference type="Proteomes" id="UP001177597"/>
    </source>
</evidence>
<dbReference type="EMBL" id="CP123498">
    <property type="protein sequence ID" value="WGL95247.1"/>
    <property type="molecule type" value="Genomic_DNA"/>
</dbReference>
<dbReference type="InterPro" id="IPR014721">
    <property type="entry name" value="Ribsml_uS5_D2-typ_fold_subgr"/>
</dbReference>
<keyword evidence="2" id="KW-0547">Nucleotide-binding</keyword>
<dbReference type="Gene3D" id="3.40.50.300">
    <property type="entry name" value="P-loop containing nucleotide triphosphate hydrolases"/>
    <property type="match status" value="1"/>
</dbReference>
<evidence type="ECO:0000256" key="2">
    <source>
        <dbReference type="ARBA" id="ARBA00022741"/>
    </source>
</evidence>
<keyword evidence="3" id="KW-0067">ATP-binding</keyword>
<dbReference type="InterPro" id="IPR004482">
    <property type="entry name" value="Mg_chelat-rel"/>
</dbReference>
<name>A0AA95GAV6_9GAMM</name>
<sequence>MALAVIYTRASIGMHAPRVTVEAHISNGLPGLTLVGLPETAVREARDRVRSALINSGFQYPSKRITINLAPADLPKEGGRYDLAIALAILAASEQITSIKLNQFEFLGELALSGQIRRITGVITAAQAALKNQRKLITAIENANELNLLPTESVYFCEHLLAVCHFLHDQNTLPHNQETPITNHKHTNITDINDIIGQQHAKRALEITAAGGHNLLLLGPPGTGKTMLANRLITILPDLTNQEALEVASIKSLCDISFDNEKWLTRPFRAPHHSASMAALIGGGSLPKPGEISLAHNGILFLDELAEFERKVLDALREPLESGEIAISRAKAKVNFPANIQLIAALNPSAMGHYKGIYNRANPKQILRYLAKVSGPFLDRFDLSIEVPLLPLGTLSHSTPTNESSFDIKQRVIQARKQQIERSGKINAKLNSKEAALFCKLKPNDALFLETTLNKLGLSIRAWGRILKVSRTIADLKQQQQIEKIDIIEAISYRCMDKLLIQLQKQIA</sequence>
<organism evidence="5 6">
    <name type="scientific">Arsenophonus nasoniae</name>
    <name type="common">son-killer infecting Nasonia vitripennis</name>
    <dbReference type="NCBI Taxonomy" id="638"/>
    <lineage>
        <taxon>Bacteria</taxon>
        <taxon>Pseudomonadati</taxon>
        <taxon>Pseudomonadota</taxon>
        <taxon>Gammaproteobacteria</taxon>
        <taxon>Enterobacterales</taxon>
        <taxon>Morganellaceae</taxon>
        <taxon>Arsenophonus</taxon>
    </lineage>
</organism>
<dbReference type="SMART" id="SM00382">
    <property type="entry name" value="AAA"/>
    <property type="match status" value="1"/>
</dbReference>
<evidence type="ECO:0000256" key="1">
    <source>
        <dbReference type="ARBA" id="ARBA00006354"/>
    </source>
</evidence>
<dbReference type="CDD" id="cd00009">
    <property type="entry name" value="AAA"/>
    <property type="match status" value="1"/>
</dbReference>
<dbReference type="InterPro" id="IPR025943">
    <property type="entry name" value="Sigma_54_int_dom_ATP-bd_2"/>
</dbReference>
<dbReference type="Gene3D" id="3.30.230.10">
    <property type="match status" value="1"/>
</dbReference>
<evidence type="ECO:0000256" key="3">
    <source>
        <dbReference type="ARBA" id="ARBA00022840"/>
    </source>
</evidence>
<dbReference type="InterPro" id="IPR045006">
    <property type="entry name" value="CHLI-like"/>
</dbReference>
<dbReference type="PROSITE" id="PS00676">
    <property type="entry name" value="SIGMA54_INTERACT_2"/>
    <property type="match status" value="1"/>
</dbReference>
<dbReference type="AlphaFoldDB" id="A0AA95GAV6"/>
<dbReference type="InterPro" id="IPR001208">
    <property type="entry name" value="MCM_dom"/>
</dbReference>